<dbReference type="Pfam" id="PF12937">
    <property type="entry name" value="F-box-like"/>
    <property type="match status" value="1"/>
</dbReference>
<evidence type="ECO:0000256" key="1">
    <source>
        <dbReference type="SAM" id="MobiDB-lite"/>
    </source>
</evidence>
<feature type="compositionally biased region" description="Basic and acidic residues" evidence="1">
    <location>
        <begin position="127"/>
        <end position="141"/>
    </location>
</feature>
<dbReference type="Gene3D" id="1.20.1280.50">
    <property type="match status" value="1"/>
</dbReference>
<dbReference type="EMBL" id="BPVZ01000003">
    <property type="protein sequence ID" value="GKU89383.1"/>
    <property type="molecule type" value="Genomic_DNA"/>
</dbReference>
<accession>A0AAV5HUF5</accession>
<keyword evidence="4" id="KW-1185">Reference proteome</keyword>
<feature type="domain" description="F-box" evidence="2">
    <location>
        <begin position="14"/>
        <end position="54"/>
    </location>
</feature>
<sequence length="373" mass="42606">MDGCGDFVQFLGHDMSMKIFMHLDDPSDLVRVCSVSSSWRQVVIANNLSKQLCLKLLPEISSVTPIIEAKDLIDPLNLRQCDCLEWEFLRRNHKVYAFLARGLNHFIRKDCISVAISASSTDNYPRESIHNTLEPSDRVGDRASYWSSEGESDPAVPETLVYKLMTNMCLVTEIHIQPFQAYFQHDFPIYSAKAVRFRMGHPKFFEELSDMLDIYASCHIPADDEFIWTYTSPEFPMTQENYLQKFKLPEPVLCIGGFLKVELLGRVQRQDVDGLYYICISHVQAVGRPLLPCFDIKMLDHEGKCALNYLPADRYATSTSLKRRNGASSRFRSFTARLIQRGTRGLEQVMLSTLHWSGAVARNDTDDEPAELP</sequence>
<organism evidence="3 4">
    <name type="scientific">Rubroshorea leprosula</name>
    <dbReference type="NCBI Taxonomy" id="152421"/>
    <lineage>
        <taxon>Eukaryota</taxon>
        <taxon>Viridiplantae</taxon>
        <taxon>Streptophyta</taxon>
        <taxon>Embryophyta</taxon>
        <taxon>Tracheophyta</taxon>
        <taxon>Spermatophyta</taxon>
        <taxon>Magnoliopsida</taxon>
        <taxon>eudicotyledons</taxon>
        <taxon>Gunneridae</taxon>
        <taxon>Pentapetalae</taxon>
        <taxon>rosids</taxon>
        <taxon>malvids</taxon>
        <taxon>Malvales</taxon>
        <taxon>Dipterocarpaceae</taxon>
        <taxon>Rubroshorea</taxon>
    </lineage>
</organism>
<evidence type="ECO:0000259" key="2">
    <source>
        <dbReference type="Pfam" id="PF12937"/>
    </source>
</evidence>
<dbReference type="PANTHER" id="PTHR39741">
    <property type="entry name" value="F-BOX DOMAIN CONTAINING PROTEIN, EXPRESSED"/>
    <property type="match status" value="1"/>
</dbReference>
<dbReference type="Proteomes" id="UP001054252">
    <property type="component" value="Unassembled WGS sequence"/>
</dbReference>
<dbReference type="InterPro" id="IPR055336">
    <property type="entry name" value="At4g00755-like"/>
</dbReference>
<reference evidence="3 4" key="1">
    <citation type="journal article" date="2021" name="Commun. Biol.">
        <title>The genome of Shorea leprosula (Dipterocarpaceae) highlights the ecological relevance of drought in aseasonal tropical rainforests.</title>
        <authorList>
            <person name="Ng K.K.S."/>
            <person name="Kobayashi M.J."/>
            <person name="Fawcett J.A."/>
            <person name="Hatakeyama M."/>
            <person name="Paape T."/>
            <person name="Ng C.H."/>
            <person name="Ang C.C."/>
            <person name="Tnah L.H."/>
            <person name="Lee C.T."/>
            <person name="Nishiyama T."/>
            <person name="Sese J."/>
            <person name="O'Brien M.J."/>
            <person name="Copetti D."/>
            <person name="Mohd Noor M.I."/>
            <person name="Ong R.C."/>
            <person name="Putra M."/>
            <person name="Sireger I.Z."/>
            <person name="Indrioko S."/>
            <person name="Kosugi Y."/>
            <person name="Izuno A."/>
            <person name="Isagi Y."/>
            <person name="Lee S.L."/>
            <person name="Shimizu K.K."/>
        </authorList>
    </citation>
    <scope>NUCLEOTIDE SEQUENCE [LARGE SCALE GENOMIC DNA]</scope>
    <source>
        <strain evidence="3">214</strain>
    </source>
</reference>
<comment type="caution">
    <text evidence="3">The sequence shown here is derived from an EMBL/GenBank/DDBJ whole genome shotgun (WGS) entry which is preliminary data.</text>
</comment>
<evidence type="ECO:0000313" key="4">
    <source>
        <dbReference type="Proteomes" id="UP001054252"/>
    </source>
</evidence>
<feature type="region of interest" description="Disordered" evidence="1">
    <location>
        <begin position="127"/>
        <end position="153"/>
    </location>
</feature>
<dbReference type="InterPro" id="IPR001810">
    <property type="entry name" value="F-box_dom"/>
</dbReference>
<gene>
    <name evidence="3" type="ORF">SLEP1_g3525</name>
</gene>
<name>A0AAV5HUF5_9ROSI</name>
<dbReference type="InterPro" id="IPR036047">
    <property type="entry name" value="F-box-like_dom_sf"/>
</dbReference>
<dbReference type="AlphaFoldDB" id="A0AAV5HUF5"/>
<protein>
    <recommendedName>
        <fullName evidence="2">F-box domain-containing protein</fullName>
    </recommendedName>
</protein>
<proteinExistence type="predicted"/>
<dbReference type="PANTHER" id="PTHR39741:SF2">
    <property type="entry name" value="F-BOX DOMAIN-CONTAINING PROTEIN"/>
    <property type="match status" value="1"/>
</dbReference>
<evidence type="ECO:0000313" key="3">
    <source>
        <dbReference type="EMBL" id="GKU89383.1"/>
    </source>
</evidence>
<dbReference type="SUPFAM" id="SSF81383">
    <property type="entry name" value="F-box domain"/>
    <property type="match status" value="1"/>
</dbReference>